<dbReference type="PANTHER" id="PTHR33033">
    <property type="entry name" value="POLYNUCLEOTIDYL TRANSFERASE, RIBONUCLEASE H-LIKE SUPERFAMILY PROTEIN-RELATED"/>
    <property type="match status" value="1"/>
</dbReference>
<dbReference type="EMBL" id="JANJYI010000004">
    <property type="protein sequence ID" value="KAK2654188.1"/>
    <property type="molecule type" value="Genomic_DNA"/>
</dbReference>
<dbReference type="Gene3D" id="3.30.420.10">
    <property type="entry name" value="Ribonuclease H-like superfamily/Ribonuclease H"/>
    <property type="match status" value="1"/>
</dbReference>
<accession>A0AAD9X831</accession>
<comment type="caution">
    <text evidence="1">The sequence shown here is derived from an EMBL/GenBank/DDBJ whole genome shotgun (WGS) entry which is preliminary data.</text>
</comment>
<keyword evidence="2" id="KW-1185">Reference proteome</keyword>
<name>A0AAD9X831_9ROSI</name>
<dbReference type="InterPro" id="IPR012337">
    <property type="entry name" value="RNaseH-like_sf"/>
</dbReference>
<dbReference type="Proteomes" id="UP001280121">
    <property type="component" value="Unassembled WGS sequence"/>
</dbReference>
<dbReference type="InterPro" id="IPR044730">
    <property type="entry name" value="RNase_H-like_dom_plant"/>
</dbReference>
<evidence type="ECO:0008006" key="3">
    <source>
        <dbReference type="Google" id="ProtNLM"/>
    </source>
</evidence>
<reference evidence="1" key="1">
    <citation type="journal article" date="2023" name="Plant J.">
        <title>Genome sequences and population genomics provide insights into the demographic history, inbreeding, and mutation load of two 'living fossil' tree species of Dipteronia.</title>
        <authorList>
            <person name="Feng Y."/>
            <person name="Comes H.P."/>
            <person name="Chen J."/>
            <person name="Zhu S."/>
            <person name="Lu R."/>
            <person name="Zhang X."/>
            <person name="Li P."/>
            <person name="Qiu J."/>
            <person name="Olsen K.M."/>
            <person name="Qiu Y."/>
        </authorList>
    </citation>
    <scope>NUCLEOTIDE SEQUENCE</scope>
    <source>
        <strain evidence="1">KIB01</strain>
    </source>
</reference>
<dbReference type="GO" id="GO:0003676">
    <property type="term" value="F:nucleic acid binding"/>
    <property type="evidence" value="ECO:0007669"/>
    <property type="project" value="InterPro"/>
</dbReference>
<sequence>MIVKAWRKSFLWKKFGWLFRVVMAIRLLVRMGYWEAIQGDFMNFINEFHTDSTVVRVLNRSFIALIPKVGNPMTLKDFRPISLVSLMYKVLAKVLANRLRKDGSITAGIVNGSLSAVIGYGDKVKVWSDVKVEGSQLRDVFLRCYALAVLKEGIISDFSYWEGFNCVWNIRTRRLLFGWEKDQWHLFSTFLECIFVRNHIRDTIAWSMNSNGLFTNVVKASEVVKFWVVWWFKHMGKGSMDAIQTMLLNVKEFCVDSMISKKKIIFDWNPPAEDQFKFNVDGSVLGKPRPTGAGGVLREFNGKILCLFSYHLGILDSNAAEIWAIKVALGL</sequence>
<evidence type="ECO:0000313" key="2">
    <source>
        <dbReference type="Proteomes" id="UP001280121"/>
    </source>
</evidence>
<dbReference type="AlphaFoldDB" id="A0AAD9X831"/>
<organism evidence="1 2">
    <name type="scientific">Dipteronia dyeriana</name>
    <dbReference type="NCBI Taxonomy" id="168575"/>
    <lineage>
        <taxon>Eukaryota</taxon>
        <taxon>Viridiplantae</taxon>
        <taxon>Streptophyta</taxon>
        <taxon>Embryophyta</taxon>
        <taxon>Tracheophyta</taxon>
        <taxon>Spermatophyta</taxon>
        <taxon>Magnoliopsida</taxon>
        <taxon>eudicotyledons</taxon>
        <taxon>Gunneridae</taxon>
        <taxon>Pentapetalae</taxon>
        <taxon>rosids</taxon>
        <taxon>malvids</taxon>
        <taxon>Sapindales</taxon>
        <taxon>Sapindaceae</taxon>
        <taxon>Hippocastanoideae</taxon>
        <taxon>Acereae</taxon>
        <taxon>Dipteronia</taxon>
    </lineage>
</organism>
<dbReference type="SUPFAM" id="SSF53098">
    <property type="entry name" value="Ribonuclease H-like"/>
    <property type="match status" value="1"/>
</dbReference>
<dbReference type="PANTHER" id="PTHR33033:SF90">
    <property type="entry name" value="RNASE H TYPE-1 DOMAIN-CONTAINING PROTEIN"/>
    <property type="match status" value="1"/>
</dbReference>
<dbReference type="InterPro" id="IPR036397">
    <property type="entry name" value="RNaseH_sf"/>
</dbReference>
<proteinExistence type="predicted"/>
<dbReference type="CDD" id="cd06222">
    <property type="entry name" value="RNase_H_like"/>
    <property type="match status" value="1"/>
</dbReference>
<protein>
    <recommendedName>
        <fullName evidence="3">RNase H type-1 domain-containing protein</fullName>
    </recommendedName>
</protein>
<evidence type="ECO:0000313" key="1">
    <source>
        <dbReference type="EMBL" id="KAK2654188.1"/>
    </source>
</evidence>
<gene>
    <name evidence="1" type="ORF">Ddye_014044</name>
</gene>